<dbReference type="InterPro" id="IPR011990">
    <property type="entry name" value="TPR-like_helical_dom_sf"/>
</dbReference>
<keyword evidence="2" id="KW-0902">Two-component regulatory system</keyword>
<feature type="DNA-binding region" description="OmpR/PhoB-type" evidence="6">
    <location>
        <begin position="1"/>
        <end position="109"/>
    </location>
</feature>
<dbReference type="InterPro" id="IPR005158">
    <property type="entry name" value="BTAD"/>
</dbReference>
<evidence type="ECO:0000256" key="1">
    <source>
        <dbReference type="ARBA" id="ARBA00005820"/>
    </source>
</evidence>
<dbReference type="SUPFAM" id="SSF48452">
    <property type="entry name" value="TPR-like"/>
    <property type="match status" value="1"/>
</dbReference>
<keyword evidence="3" id="KW-0805">Transcription regulation</keyword>
<evidence type="ECO:0000256" key="2">
    <source>
        <dbReference type="ARBA" id="ARBA00023012"/>
    </source>
</evidence>
<dbReference type="Gene3D" id="1.25.40.10">
    <property type="entry name" value="Tetratricopeptide repeat domain"/>
    <property type="match status" value="1"/>
</dbReference>
<comment type="similarity">
    <text evidence="1">Belongs to the AfsR/DnrI/RedD regulatory family.</text>
</comment>
<evidence type="ECO:0000259" key="7">
    <source>
        <dbReference type="PROSITE" id="PS51755"/>
    </source>
</evidence>
<dbReference type="Pfam" id="PF03704">
    <property type="entry name" value="BTAD"/>
    <property type="match status" value="1"/>
</dbReference>
<dbReference type="Proteomes" id="UP000766698">
    <property type="component" value="Unassembled WGS sequence"/>
</dbReference>
<dbReference type="PANTHER" id="PTHR35807:SF1">
    <property type="entry name" value="TRANSCRIPTIONAL REGULATOR REDD"/>
    <property type="match status" value="1"/>
</dbReference>
<organism evidence="8 9">
    <name type="scientific">Streptomyces durbertensis</name>
    <dbReference type="NCBI Taxonomy" id="2448886"/>
    <lineage>
        <taxon>Bacteria</taxon>
        <taxon>Bacillati</taxon>
        <taxon>Actinomycetota</taxon>
        <taxon>Actinomycetes</taxon>
        <taxon>Kitasatosporales</taxon>
        <taxon>Streptomycetaceae</taxon>
        <taxon>Streptomyces</taxon>
    </lineage>
</organism>
<dbReference type="InterPro" id="IPR016032">
    <property type="entry name" value="Sig_transdc_resp-reg_C-effctor"/>
</dbReference>
<name>A0ABR6E9I6_9ACTN</name>
<dbReference type="PROSITE" id="PS51755">
    <property type="entry name" value="OMPR_PHOB"/>
    <property type="match status" value="1"/>
</dbReference>
<evidence type="ECO:0000256" key="6">
    <source>
        <dbReference type="PROSITE-ProRule" id="PRU01091"/>
    </source>
</evidence>
<evidence type="ECO:0000256" key="4">
    <source>
        <dbReference type="ARBA" id="ARBA00023125"/>
    </source>
</evidence>
<dbReference type="Gene3D" id="1.10.10.10">
    <property type="entry name" value="Winged helix-like DNA-binding domain superfamily/Winged helix DNA-binding domain"/>
    <property type="match status" value="1"/>
</dbReference>
<dbReference type="SUPFAM" id="SSF46894">
    <property type="entry name" value="C-terminal effector domain of the bipartite response regulators"/>
    <property type="match status" value="1"/>
</dbReference>
<evidence type="ECO:0000256" key="5">
    <source>
        <dbReference type="ARBA" id="ARBA00023163"/>
    </source>
</evidence>
<dbReference type="InterPro" id="IPR001867">
    <property type="entry name" value="OmpR/PhoB-type_DNA-bd"/>
</dbReference>
<dbReference type="PANTHER" id="PTHR35807">
    <property type="entry name" value="TRANSCRIPTIONAL REGULATOR REDD-RELATED"/>
    <property type="match status" value="1"/>
</dbReference>
<gene>
    <name evidence="8" type="ORF">GL263_00200</name>
</gene>
<accession>A0ABR6E9I6</accession>
<evidence type="ECO:0000256" key="3">
    <source>
        <dbReference type="ARBA" id="ARBA00023015"/>
    </source>
</evidence>
<sequence>MDINLLGSLAVCESGTSITPTAPKPRQLLAVLALHADQTVPVQLLVEELWGDHPPRTARNTLQSYVLQLRTLIERALERGPDGGPGGEDGRPSAKDVLATLPGGYRLDTRGGVVDIREFEERVGCGYAAMARENYPDASRRLRDALGLWRGDVFADVRTGPVLEMEIRRLEETRLCALDQRVEADFRLGRHRELVGELTVLASRYRMHESLHRQLMLALHHSGRRGEALAVYQRLRATLVRELGLEPSPRVRRIQQSILAARAPEPVTALLGVEELTRAG</sequence>
<proteinExistence type="inferred from homology"/>
<dbReference type="RefSeq" id="WP_182853444.1">
    <property type="nucleotide sequence ID" value="NZ_WMLF01000002.1"/>
</dbReference>
<evidence type="ECO:0000313" key="9">
    <source>
        <dbReference type="Proteomes" id="UP000766698"/>
    </source>
</evidence>
<dbReference type="InterPro" id="IPR036388">
    <property type="entry name" value="WH-like_DNA-bd_sf"/>
</dbReference>
<dbReference type="InterPro" id="IPR051677">
    <property type="entry name" value="AfsR-DnrI-RedD_regulator"/>
</dbReference>
<keyword evidence="5" id="KW-0804">Transcription</keyword>
<keyword evidence="9" id="KW-1185">Reference proteome</keyword>
<dbReference type="Pfam" id="PF00486">
    <property type="entry name" value="Trans_reg_C"/>
    <property type="match status" value="1"/>
</dbReference>
<reference evidence="9" key="1">
    <citation type="journal article" date="2020" name="Syst. Appl. Microbiol.">
        <title>Streptomyces alkaliterrae sp. nov., isolated from an alkaline soil, and emended descriptions of Streptomyces alkaliphilus, Streptomyces calidiresistens and Streptomyces durbertensis.</title>
        <authorList>
            <person name="Swiecimska M."/>
            <person name="Golinska P."/>
            <person name="Nouioui I."/>
            <person name="Wypij M."/>
            <person name="Rai M."/>
            <person name="Sangal V."/>
            <person name="Goodfellow M."/>
        </authorList>
    </citation>
    <scope>NUCLEOTIDE SEQUENCE [LARGE SCALE GENOMIC DNA]</scope>
    <source>
        <strain evidence="9">DSM 104538</strain>
    </source>
</reference>
<evidence type="ECO:0000313" key="8">
    <source>
        <dbReference type="EMBL" id="MBB1242004.1"/>
    </source>
</evidence>
<dbReference type="SMART" id="SM00862">
    <property type="entry name" value="Trans_reg_C"/>
    <property type="match status" value="1"/>
</dbReference>
<dbReference type="EMBL" id="WMLF01000002">
    <property type="protein sequence ID" value="MBB1242004.1"/>
    <property type="molecule type" value="Genomic_DNA"/>
</dbReference>
<feature type="domain" description="OmpR/PhoB-type" evidence="7">
    <location>
        <begin position="1"/>
        <end position="109"/>
    </location>
</feature>
<protein>
    <submittedName>
        <fullName evidence="8">AfsR/SARP family transcriptional regulator</fullName>
    </submittedName>
</protein>
<dbReference type="CDD" id="cd15831">
    <property type="entry name" value="BTAD"/>
    <property type="match status" value="1"/>
</dbReference>
<keyword evidence="4 6" id="KW-0238">DNA-binding</keyword>
<dbReference type="SMART" id="SM01043">
    <property type="entry name" value="BTAD"/>
    <property type="match status" value="1"/>
</dbReference>
<comment type="caution">
    <text evidence="8">The sequence shown here is derived from an EMBL/GenBank/DDBJ whole genome shotgun (WGS) entry which is preliminary data.</text>
</comment>